<proteinExistence type="predicted"/>
<sequence length="68" mass="7758">MTDLEKLLEAAAKHELKCPKCGGSTEERPDSYHWRGQYFPGCYCKQCNSLWSQGPGYEQFMEAVKASH</sequence>
<dbReference type="EMBL" id="LAZR01012118">
    <property type="protein sequence ID" value="KKM39531.1"/>
    <property type="molecule type" value="Genomic_DNA"/>
</dbReference>
<gene>
    <name evidence="1" type="ORF">LCGC14_1564370</name>
</gene>
<evidence type="ECO:0000313" key="1">
    <source>
        <dbReference type="EMBL" id="KKM39531.1"/>
    </source>
</evidence>
<reference evidence="1" key="1">
    <citation type="journal article" date="2015" name="Nature">
        <title>Complex archaea that bridge the gap between prokaryotes and eukaryotes.</title>
        <authorList>
            <person name="Spang A."/>
            <person name="Saw J.H."/>
            <person name="Jorgensen S.L."/>
            <person name="Zaremba-Niedzwiedzka K."/>
            <person name="Martijn J."/>
            <person name="Lind A.E."/>
            <person name="van Eijk R."/>
            <person name="Schleper C."/>
            <person name="Guy L."/>
            <person name="Ettema T.J."/>
        </authorList>
    </citation>
    <scope>NUCLEOTIDE SEQUENCE</scope>
</reference>
<dbReference type="AlphaFoldDB" id="A0A0F9J7N9"/>
<name>A0A0F9J7N9_9ZZZZ</name>
<protein>
    <submittedName>
        <fullName evidence="1">Uncharacterized protein</fullName>
    </submittedName>
</protein>
<comment type="caution">
    <text evidence="1">The sequence shown here is derived from an EMBL/GenBank/DDBJ whole genome shotgun (WGS) entry which is preliminary data.</text>
</comment>
<accession>A0A0F9J7N9</accession>
<organism evidence="1">
    <name type="scientific">marine sediment metagenome</name>
    <dbReference type="NCBI Taxonomy" id="412755"/>
    <lineage>
        <taxon>unclassified sequences</taxon>
        <taxon>metagenomes</taxon>
        <taxon>ecological metagenomes</taxon>
    </lineage>
</organism>